<feature type="region of interest" description="Disordered" evidence="2">
    <location>
        <begin position="83"/>
        <end position="107"/>
    </location>
</feature>
<sequence length="627" mass="70530">MDFEEFCAAAINTEIVAVAVAVAEAKAERGGLGFLPVTPLDLHADPYTLIGSSSGTTAPTNGRPPPIATTTPSCQEPQIHMMPTSSVPRSCTQQANEPSNTASYGVQSDPAIVAPSRAEFCGERQTTSNSAQDTQGQGTSTATGHSSTSAPKLRYDGAKWFLAPPKPGLKRISQVFKKNYNKSWLSFDEAADDTQKIWWTEWKANFNYYITKCFDILDMEENDIYRAAKRLRGMLHAIRKKGARPYWIPPEVFSELMRRYDTDSYRQLQTKNTVARKSTRDTSLHTTGGTTFPKAKRSSCMDEFFEHTHTSKEDKTQWIDENSRKTKDIFQERIFQVEQEWQTAIEDGVTDPPPVSEKSIWIETVGEKRRGRVYDIGEVRDSFIVQPRVDGPTTTSSTDILDLREQIAILNREVKQHAAKYRELEDRYQREKREWQQTVESLRDDLNTSNSQMDQFSHQLSSLTKYVRAMGPSSSRSRVLPPPPFTFPNSQKSTAPTPAPGRKLSPILQQPGQPQSSQREDDSDDLDDSDDYLDDLFTKILSIFLNQISTEVASILYNNIDDNVVDFSNNRPSPPSILPSNFDIIDGLAVDFNDVSCSVLMNQISTKILSILNNNIDGKTVDFIKQI</sequence>
<evidence type="ECO:0000256" key="1">
    <source>
        <dbReference type="SAM" id="Coils"/>
    </source>
</evidence>
<name>A0A444XSC3_ARAHY</name>
<feature type="compositionally biased region" description="Polar residues" evidence="2">
    <location>
        <begin position="487"/>
        <end position="496"/>
    </location>
</feature>
<reference evidence="3 4" key="1">
    <citation type="submission" date="2019-01" db="EMBL/GenBank/DDBJ databases">
        <title>Sequencing of cultivated peanut Arachis hypogaea provides insights into genome evolution and oil improvement.</title>
        <authorList>
            <person name="Chen X."/>
        </authorList>
    </citation>
    <scope>NUCLEOTIDE SEQUENCE [LARGE SCALE GENOMIC DNA]</scope>
    <source>
        <strain evidence="4">cv. Fuhuasheng</strain>
        <tissue evidence="3">Leaves</tissue>
    </source>
</reference>
<dbReference type="Pfam" id="PF03004">
    <property type="entry name" value="Transposase_24"/>
    <property type="match status" value="1"/>
</dbReference>
<gene>
    <name evidence="3" type="ORF">Ahy_B09g098869</name>
</gene>
<comment type="caution">
    <text evidence="3">The sequence shown here is derived from an EMBL/GenBank/DDBJ whole genome shotgun (WGS) entry which is preliminary data.</text>
</comment>
<keyword evidence="4" id="KW-1185">Reference proteome</keyword>
<proteinExistence type="predicted"/>
<protein>
    <submittedName>
        <fullName evidence="3">Uncharacterized protein</fullName>
    </submittedName>
</protein>
<evidence type="ECO:0000313" key="4">
    <source>
        <dbReference type="Proteomes" id="UP000289738"/>
    </source>
</evidence>
<evidence type="ECO:0000256" key="2">
    <source>
        <dbReference type="SAM" id="MobiDB-lite"/>
    </source>
</evidence>
<feature type="coiled-coil region" evidence="1">
    <location>
        <begin position="400"/>
        <end position="452"/>
    </location>
</feature>
<dbReference type="Proteomes" id="UP000289738">
    <property type="component" value="Chromosome B09"/>
</dbReference>
<feature type="compositionally biased region" description="Polar residues" evidence="2">
    <location>
        <begin position="83"/>
        <end position="106"/>
    </location>
</feature>
<feature type="compositionally biased region" description="Low complexity" evidence="2">
    <location>
        <begin position="130"/>
        <end position="150"/>
    </location>
</feature>
<accession>A0A444XSC3</accession>
<evidence type="ECO:0000313" key="3">
    <source>
        <dbReference type="EMBL" id="RYQ92658.1"/>
    </source>
</evidence>
<feature type="region of interest" description="Disordered" evidence="2">
    <location>
        <begin position="121"/>
        <end position="151"/>
    </location>
</feature>
<feature type="compositionally biased region" description="Polar residues" evidence="2">
    <location>
        <begin position="507"/>
        <end position="517"/>
    </location>
</feature>
<organism evidence="3 4">
    <name type="scientific">Arachis hypogaea</name>
    <name type="common">Peanut</name>
    <dbReference type="NCBI Taxonomy" id="3818"/>
    <lineage>
        <taxon>Eukaryota</taxon>
        <taxon>Viridiplantae</taxon>
        <taxon>Streptophyta</taxon>
        <taxon>Embryophyta</taxon>
        <taxon>Tracheophyta</taxon>
        <taxon>Spermatophyta</taxon>
        <taxon>Magnoliopsida</taxon>
        <taxon>eudicotyledons</taxon>
        <taxon>Gunneridae</taxon>
        <taxon>Pentapetalae</taxon>
        <taxon>rosids</taxon>
        <taxon>fabids</taxon>
        <taxon>Fabales</taxon>
        <taxon>Fabaceae</taxon>
        <taxon>Papilionoideae</taxon>
        <taxon>50 kb inversion clade</taxon>
        <taxon>dalbergioids sensu lato</taxon>
        <taxon>Dalbergieae</taxon>
        <taxon>Pterocarpus clade</taxon>
        <taxon>Arachis</taxon>
    </lineage>
</organism>
<dbReference type="AlphaFoldDB" id="A0A444XSC3"/>
<dbReference type="EMBL" id="SDMP01000019">
    <property type="protein sequence ID" value="RYQ92658.1"/>
    <property type="molecule type" value="Genomic_DNA"/>
</dbReference>
<keyword evidence="1" id="KW-0175">Coiled coil</keyword>
<dbReference type="InterPro" id="IPR004252">
    <property type="entry name" value="Probable_transposase_24"/>
</dbReference>
<feature type="region of interest" description="Disordered" evidence="2">
    <location>
        <begin position="472"/>
        <end position="529"/>
    </location>
</feature>